<sequence length="112" mass="12915">MSRVPDSWSRTARVASVPLDISFLSKRGWVEKSLESMPDLCVLTLNKSGMSWDGKDNDQPVDRERPEKGSLIKWRRRGICGRWNATHHSESCLDTRRITDDMIYSNKGRADY</sequence>
<evidence type="ECO:0000313" key="3">
    <source>
        <dbReference type="Proteomes" id="UP000070720"/>
    </source>
</evidence>
<reference evidence="2 3" key="1">
    <citation type="journal article" date="2007" name="Science">
        <title>The Fusarium graminearum genome reveals a link between localized polymorphism and pathogen specialization.</title>
        <authorList>
            <person name="Cuomo C.A."/>
            <person name="Gueldener U."/>
            <person name="Xu J.-R."/>
            <person name="Trail F."/>
            <person name="Turgeon B.G."/>
            <person name="Di Pietro A."/>
            <person name="Walton J.D."/>
            <person name="Ma L.-J."/>
            <person name="Baker S.E."/>
            <person name="Rep M."/>
            <person name="Adam G."/>
            <person name="Antoniw J."/>
            <person name="Baldwin T."/>
            <person name="Calvo S.E."/>
            <person name="Chang Y.-L."/>
            <person name="DeCaprio D."/>
            <person name="Gale L.R."/>
            <person name="Gnerre S."/>
            <person name="Goswami R.S."/>
            <person name="Hammond-Kosack K."/>
            <person name="Harris L.J."/>
            <person name="Hilburn K."/>
            <person name="Kennell J.C."/>
            <person name="Kroken S."/>
            <person name="Magnuson J.K."/>
            <person name="Mannhaupt G."/>
            <person name="Mauceli E.W."/>
            <person name="Mewes H.-W."/>
            <person name="Mitterbauer R."/>
            <person name="Muehlbauer G."/>
            <person name="Muensterkoetter M."/>
            <person name="Nelson D."/>
            <person name="O'Donnell K."/>
            <person name="Ouellet T."/>
            <person name="Qi W."/>
            <person name="Quesneville H."/>
            <person name="Roncero M.I.G."/>
            <person name="Seong K.-Y."/>
            <person name="Tetko I.V."/>
            <person name="Urban M."/>
            <person name="Waalwijk C."/>
            <person name="Ward T.J."/>
            <person name="Yao J."/>
            <person name="Birren B.W."/>
            <person name="Kistler H.C."/>
        </authorList>
    </citation>
    <scope>NUCLEOTIDE SEQUENCE [LARGE SCALE GENOMIC DNA]</scope>
    <source>
        <strain evidence="3">ATCC MYA-4620 / CBS 123657 / FGSC 9075 / NRRL 31084 / PH-1</strain>
        <strain evidence="2">PH-1 / ATCC MYA-4620 / FGSC 9075 / NRRL 31084</strain>
    </source>
</reference>
<accession>I1S7H1</accession>
<dbReference type="HOGENOM" id="CLU_2146098_0_0_1"/>
<protein>
    <submittedName>
        <fullName evidence="1">Chromosome 3, complete genome</fullName>
    </submittedName>
</protein>
<dbReference type="Proteomes" id="UP000070720">
    <property type="component" value="Chromosome 3"/>
</dbReference>
<reference evidence="1 3" key="3">
    <citation type="journal article" date="2015" name="BMC Genomics">
        <title>The completed genome sequence of the pathogenic ascomycete fungus Fusarium graminearum.</title>
        <authorList>
            <person name="King R."/>
            <person name="Urban M."/>
            <person name="Hammond-Kosack M.C."/>
            <person name="Hassani-Pak K."/>
            <person name="Hammond-Kosack K.E."/>
        </authorList>
    </citation>
    <scope>NUCLEOTIDE SEQUENCE [LARGE SCALE GENOMIC DNA]</scope>
    <source>
        <strain evidence="3">ATCC MYA-4620 / CBS 123657 / FGSC 9075 / NRRL 31084 / PH-1</strain>
        <strain evidence="1">PH-1</strain>
    </source>
</reference>
<keyword evidence="3" id="KW-1185">Reference proteome</keyword>
<dbReference type="VEuPathDB" id="FungiDB:FGRAMPH1_01G18605"/>
<evidence type="ECO:0000313" key="1">
    <source>
        <dbReference type="EMBL" id="CEF88532.1"/>
    </source>
</evidence>
<dbReference type="InParanoid" id="I1S7H1"/>
<name>I1S7H1_GIBZE</name>
<dbReference type="KEGG" id="fgr:FGSG_12794"/>
<reference evidence="2" key="4">
    <citation type="submission" date="2017-01" db="UniProtKB">
        <authorList>
            <consortium name="EnsemblFungi"/>
        </authorList>
    </citation>
    <scope>IDENTIFICATION</scope>
    <source>
        <strain evidence="2">PH-1 / ATCC MYA-4620 / FGSC 9075 / NRRL 31084</strain>
    </source>
</reference>
<reference evidence="2 3" key="2">
    <citation type="journal article" date="2010" name="Nature">
        <title>Comparative genomics reveals mobile pathogenicity chromosomes in Fusarium.</title>
        <authorList>
            <person name="Ma L.J."/>
            <person name="van der Does H.C."/>
            <person name="Borkovich K.A."/>
            <person name="Coleman J.J."/>
            <person name="Daboussi M.J."/>
            <person name="Di Pietro A."/>
            <person name="Dufresne M."/>
            <person name="Freitag M."/>
            <person name="Grabherr M."/>
            <person name="Henrissat B."/>
            <person name="Houterman P.M."/>
            <person name="Kang S."/>
            <person name="Shim W.B."/>
            <person name="Woloshuk C."/>
            <person name="Xie X."/>
            <person name="Xu J.R."/>
            <person name="Antoniw J."/>
            <person name="Baker S.E."/>
            <person name="Bluhm B.H."/>
            <person name="Breakspear A."/>
            <person name="Brown D.W."/>
            <person name="Butchko R.A."/>
            <person name="Chapman S."/>
            <person name="Coulson R."/>
            <person name="Coutinho P.M."/>
            <person name="Danchin E.G."/>
            <person name="Diener A."/>
            <person name="Gale L.R."/>
            <person name="Gardiner D.M."/>
            <person name="Goff S."/>
            <person name="Hammond-Kosack K.E."/>
            <person name="Hilburn K."/>
            <person name="Hua-Van A."/>
            <person name="Jonkers W."/>
            <person name="Kazan K."/>
            <person name="Kodira C.D."/>
            <person name="Koehrsen M."/>
            <person name="Kumar L."/>
            <person name="Lee Y.H."/>
            <person name="Li L."/>
            <person name="Manners J.M."/>
            <person name="Miranda-Saavedra D."/>
            <person name="Mukherjee M."/>
            <person name="Park G."/>
            <person name="Park J."/>
            <person name="Park S.Y."/>
            <person name="Proctor R.H."/>
            <person name="Regev A."/>
            <person name="Ruiz-Roldan M.C."/>
            <person name="Sain D."/>
            <person name="Sakthikumar S."/>
            <person name="Sykes S."/>
            <person name="Schwartz D.C."/>
            <person name="Turgeon B.G."/>
            <person name="Wapinski I."/>
            <person name="Yoder O."/>
            <person name="Young S."/>
            <person name="Zeng Q."/>
            <person name="Zhou S."/>
            <person name="Galagan J."/>
            <person name="Cuomo C.A."/>
            <person name="Kistler H.C."/>
            <person name="Rep M."/>
        </authorList>
    </citation>
    <scope>GENOME REANNOTATION</scope>
    <source>
        <strain evidence="3">ATCC MYA-4620 / CBS 123657 / FGSC 9075 / NRRL 31084 / PH-1</strain>
        <strain evidence="2">PH-1 / ATCC MYA-4620 / FGSC 9075 / NRRL 31084</strain>
    </source>
</reference>
<dbReference type="RefSeq" id="XP_011324301.1">
    <property type="nucleotide sequence ID" value="XM_011325999.1"/>
</dbReference>
<gene>
    <name evidence="1" type="ORF">FGRAMPH1_01T18605</name>
</gene>
<organism evidence="1 3">
    <name type="scientific">Gibberella zeae (strain ATCC MYA-4620 / CBS 123657 / FGSC 9075 / NRRL 31084 / PH-1)</name>
    <name type="common">Wheat head blight fungus</name>
    <name type="synonym">Fusarium graminearum</name>
    <dbReference type="NCBI Taxonomy" id="229533"/>
    <lineage>
        <taxon>Eukaryota</taxon>
        <taxon>Fungi</taxon>
        <taxon>Dikarya</taxon>
        <taxon>Ascomycota</taxon>
        <taxon>Pezizomycotina</taxon>
        <taxon>Sordariomycetes</taxon>
        <taxon>Hypocreomycetidae</taxon>
        <taxon>Hypocreales</taxon>
        <taxon>Nectriaceae</taxon>
        <taxon>Fusarium</taxon>
    </lineage>
</organism>
<dbReference type="AlphaFoldDB" id="I1S7H1"/>
<evidence type="ECO:0000313" key="2">
    <source>
        <dbReference type="EnsemblFungi" id="CEF88532"/>
    </source>
</evidence>
<dbReference type="EnsemblFungi" id="CEF88532">
    <property type="protein sequence ID" value="CEF88532"/>
    <property type="gene ID" value="FGRRES_12794"/>
</dbReference>
<dbReference type="EMBL" id="HG970334">
    <property type="protein sequence ID" value="CEF88532.1"/>
    <property type="molecule type" value="Genomic_DNA"/>
</dbReference>
<proteinExistence type="predicted"/>
<accession>A0A098E4I1</accession>